<dbReference type="Gene3D" id="3.40.710.10">
    <property type="entry name" value="DD-peptidase/beta-lactamase superfamily"/>
    <property type="match status" value="1"/>
</dbReference>
<keyword evidence="6 14" id="KW-0812">Transmembrane</keyword>
<keyword evidence="4" id="KW-0997">Cell inner membrane</keyword>
<keyword evidence="8" id="KW-0133">Cell shape</keyword>
<keyword evidence="7" id="KW-0378">Hydrolase</keyword>
<evidence type="ECO:0000313" key="19">
    <source>
        <dbReference type="EMBL" id="CAB4901743.1"/>
    </source>
</evidence>
<feature type="transmembrane region" description="Helical" evidence="14">
    <location>
        <begin position="12"/>
        <end position="32"/>
    </location>
</feature>
<evidence type="ECO:0000256" key="8">
    <source>
        <dbReference type="ARBA" id="ARBA00022960"/>
    </source>
</evidence>
<evidence type="ECO:0000259" key="16">
    <source>
        <dbReference type="Pfam" id="PF03717"/>
    </source>
</evidence>
<protein>
    <submittedName>
        <fullName evidence="18">Unannotated protein</fullName>
    </submittedName>
</protein>
<evidence type="ECO:0000256" key="6">
    <source>
        <dbReference type="ARBA" id="ARBA00022692"/>
    </source>
</evidence>
<evidence type="ECO:0000256" key="2">
    <source>
        <dbReference type="ARBA" id="ARBA00004236"/>
    </source>
</evidence>
<dbReference type="Gene3D" id="3.90.1310.10">
    <property type="entry name" value="Penicillin-binding protein 2a (Domain 2)"/>
    <property type="match status" value="2"/>
</dbReference>
<evidence type="ECO:0000259" key="15">
    <source>
        <dbReference type="Pfam" id="PF00905"/>
    </source>
</evidence>
<dbReference type="Pfam" id="PF03717">
    <property type="entry name" value="PBP_dimer"/>
    <property type="match status" value="1"/>
</dbReference>
<dbReference type="Gene3D" id="1.10.10.1230">
    <property type="entry name" value="Penicillin-binding protein, N-terminal non-catalytic domain, head sub-domain"/>
    <property type="match status" value="1"/>
</dbReference>
<evidence type="ECO:0000313" key="18">
    <source>
        <dbReference type="EMBL" id="CAB4835196.1"/>
    </source>
</evidence>
<organism evidence="18">
    <name type="scientific">freshwater metagenome</name>
    <dbReference type="NCBI Taxonomy" id="449393"/>
    <lineage>
        <taxon>unclassified sequences</taxon>
        <taxon>metagenomes</taxon>
        <taxon>ecological metagenomes</taxon>
    </lineage>
</organism>
<evidence type="ECO:0000256" key="3">
    <source>
        <dbReference type="ARBA" id="ARBA00022475"/>
    </source>
</evidence>
<gene>
    <name evidence="17" type="ORF">UFOPK2754_02182</name>
    <name evidence="18" type="ORF">UFOPK3139_02343</name>
    <name evidence="19" type="ORF">UFOPK3543_00903</name>
    <name evidence="20" type="ORF">UFOPK3967_01435</name>
</gene>
<keyword evidence="3" id="KW-1003">Cell membrane</keyword>
<dbReference type="GO" id="GO:0005886">
    <property type="term" value="C:plasma membrane"/>
    <property type="evidence" value="ECO:0007669"/>
    <property type="project" value="UniProtKB-SubCell"/>
</dbReference>
<proteinExistence type="predicted"/>
<dbReference type="GO" id="GO:0008658">
    <property type="term" value="F:penicillin binding"/>
    <property type="evidence" value="ECO:0007669"/>
    <property type="project" value="InterPro"/>
</dbReference>
<evidence type="ECO:0000313" key="20">
    <source>
        <dbReference type="EMBL" id="CAB4997695.1"/>
    </source>
</evidence>
<name>A0A6J7AQA2_9ZZZZ</name>
<evidence type="ECO:0000256" key="14">
    <source>
        <dbReference type="SAM" id="Phobius"/>
    </source>
</evidence>
<keyword evidence="5" id="KW-0645">Protease</keyword>
<feature type="compositionally biased region" description="Low complexity" evidence="13">
    <location>
        <begin position="713"/>
        <end position="749"/>
    </location>
</feature>
<feature type="region of interest" description="Disordered" evidence="13">
    <location>
        <begin position="700"/>
        <end position="758"/>
    </location>
</feature>
<dbReference type="InterPro" id="IPR001460">
    <property type="entry name" value="PCN-bd_Tpept"/>
</dbReference>
<evidence type="ECO:0000256" key="12">
    <source>
        <dbReference type="ARBA" id="ARBA00023316"/>
    </source>
</evidence>
<dbReference type="EMBL" id="CAFABA010000116">
    <property type="protein sequence ID" value="CAB4835196.1"/>
    <property type="molecule type" value="Genomic_DNA"/>
</dbReference>
<dbReference type="InterPro" id="IPR017790">
    <property type="entry name" value="Penicillin-binding_protein_2"/>
</dbReference>
<keyword evidence="9" id="KW-0573">Peptidoglycan synthesis</keyword>
<dbReference type="GO" id="GO:0009002">
    <property type="term" value="F:serine-type D-Ala-D-Ala carboxypeptidase activity"/>
    <property type="evidence" value="ECO:0007669"/>
    <property type="project" value="InterPro"/>
</dbReference>
<evidence type="ECO:0000313" key="17">
    <source>
        <dbReference type="EMBL" id="CAB4757250.1"/>
    </source>
</evidence>
<dbReference type="EMBL" id="CAEZYR010000090">
    <property type="protein sequence ID" value="CAB4757250.1"/>
    <property type="molecule type" value="Genomic_DNA"/>
</dbReference>
<dbReference type="EMBL" id="CAFBOS010000080">
    <property type="protein sequence ID" value="CAB4997695.1"/>
    <property type="molecule type" value="Genomic_DNA"/>
</dbReference>
<dbReference type="PANTHER" id="PTHR30627:SF2">
    <property type="entry name" value="PEPTIDOGLYCAN D,D-TRANSPEPTIDASE MRDA"/>
    <property type="match status" value="1"/>
</dbReference>
<dbReference type="NCBIfam" id="TIGR03423">
    <property type="entry name" value="pbp2_mrdA"/>
    <property type="match status" value="1"/>
</dbReference>
<dbReference type="AlphaFoldDB" id="A0A6J7AQA2"/>
<feature type="domain" description="Penicillin-binding protein transpeptidase" evidence="15">
    <location>
        <begin position="293"/>
        <end position="668"/>
    </location>
</feature>
<dbReference type="GO" id="GO:0071555">
    <property type="term" value="P:cell wall organization"/>
    <property type="evidence" value="ECO:0007669"/>
    <property type="project" value="UniProtKB-KW"/>
</dbReference>
<evidence type="ECO:0000256" key="7">
    <source>
        <dbReference type="ARBA" id="ARBA00022801"/>
    </source>
</evidence>
<sequence>MAMTDDAPRFRLRIIGVISISLFVALVARLWYLQVLNTAESEQLASANIEREVRDPAPRGRILDVNGNILVDNKVVNVVKVDKPVWDAAFPKAKRAERIATITKLAIEISRSGRLTKVAELAKAIDNASSIQEVTLAVDVDRDLVLYLGERPEEFPGVTIDQALVRDYPFGDLAAHVLGYVGRINSSEFASVKDSPKTYAPDDEIGKTGIEKIFEDELRGTPGTSVFQVTSSERVIREITERRVDPKPGHDVWLTIDINLQQLTEQELVDALVQARTQNKRNDTDPDITAPAGAAVVLDPQTGAVRAMASYPTYSPKDFVGGISQSKYDTLTSPGSYSPLTNRATEGQYAPGSTFKPFTAYGAIDKGFMGTGRLPTVDGRAFDDGVFNLAKFDRCTSGKCEFTNSRDGTGKIVTSPDVDLRKSLTVSSDTYYYRIGAEIGLSKNDRAIQTSAETFGLGRVTGVQLPSEASGLIPDKDLKKQRNKANPTAFPFGDWTTGDNINLAVGQGDVLVTPLQLANAYATLANGGHLFAPNIASQVKALDGSVVREFAPRELETINLNPAAREPIIEGLLGVTSWRDPVTDERGTGYKAFNDVRFDLNKWPIASKTGTAEVDKKADTALFIAFGPVPDPAKPNTANAVPTYAMAVVLEQSGFGGANAAPVVADTLNKVFNGRVPKAFSDRVLAACAARTSAQIAAAAARGTTGGTGSTGTTGAKSALGATGAKATPPATSTTSTTTTPPVTTTRVPLLREGESCP</sequence>
<dbReference type="GO" id="GO:0009252">
    <property type="term" value="P:peptidoglycan biosynthetic process"/>
    <property type="evidence" value="ECO:0007669"/>
    <property type="project" value="UniProtKB-KW"/>
</dbReference>
<evidence type="ECO:0000256" key="1">
    <source>
        <dbReference type="ARBA" id="ARBA00004167"/>
    </source>
</evidence>
<dbReference type="InterPro" id="IPR036138">
    <property type="entry name" value="PBP_dimer_sf"/>
</dbReference>
<keyword evidence="11 14" id="KW-0472">Membrane</keyword>
<dbReference type="SUPFAM" id="SSF56601">
    <property type="entry name" value="beta-lactamase/transpeptidase-like"/>
    <property type="match status" value="1"/>
</dbReference>
<accession>A0A6J7AQA2</accession>
<evidence type="ECO:0000256" key="11">
    <source>
        <dbReference type="ARBA" id="ARBA00023136"/>
    </source>
</evidence>
<dbReference type="GO" id="GO:0006508">
    <property type="term" value="P:proteolysis"/>
    <property type="evidence" value="ECO:0007669"/>
    <property type="project" value="UniProtKB-KW"/>
</dbReference>
<dbReference type="Pfam" id="PF00905">
    <property type="entry name" value="Transpeptidase"/>
    <property type="match status" value="1"/>
</dbReference>
<dbReference type="PANTHER" id="PTHR30627">
    <property type="entry name" value="PEPTIDOGLYCAN D,D-TRANSPEPTIDASE"/>
    <property type="match status" value="1"/>
</dbReference>
<evidence type="ECO:0000256" key="13">
    <source>
        <dbReference type="SAM" id="MobiDB-lite"/>
    </source>
</evidence>
<dbReference type="InterPro" id="IPR012338">
    <property type="entry name" value="Beta-lactam/transpept-like"/>
</dbReference>
<feature type="domain" description="Penicillin-binding protein dimerisation" evidence="16">
    <location>
        <begin position="55"/>
        <end position="239"/>
    </location>
</feature>
<dbReference type="GO" id="GO:0071972">
    <property type="term" value="F:peptidoglycan L,D-transpeptidase activity"/>
    <property type="evidence" value="ECO:0007669"/>
    <property type="project" value="TreeGrafter"/>
</dbReference>
<dbReference type="EMBL" id="CAFBMH010000023">
    <property type="protein sequence ID" value="CAB4901743.1"/>
    <property type="molecule type" value="Genomic_DNA"/>
</dbReference>
<dbReference type="GO" id="GO:0008360">
    <property type="term" value="P:regulation of cell shape"/>
    <property type="evidence" value="ECO:0007669"/>
    <property type="project" value="UniProtKB-KW"/>
</dbReference>
<dbReference type="InterPro" id="IPR050515">
    <property type="entry name" value="Beta-lactam/transpept"/>
</dbReference>
<reference evidence="18" key="1">
    <citation type="submission" date="2020-05" db="EMBL/GenBank/DDBJ databases">
        <authorList>
            <person name="Chiriac C."/>
            <person name="Salcher M."/>
            <person name="Ghai R."/>
            <person name="Kavagutti S V."/>
        </authorList>
    </citation>
    <scope>NUCLEOTIDE SEQUENCE</scope>
</reference>
<evidence type="ECO:0000256" key="4">
    <source>
        <dbReference type="ARBA" id="ARBA00022519"/>
    </source>
</evidence>
<keyword evidence="10 14" id="KW-1133">Transmembrane helix</keyword>
<dbReference type="SUPFAM" id="SSF56519">
    <property type="entry name" value="Penicillin binding protein dimerisation domain"/>
    <property type="match status" value="1"/>
</dbReference>
<evidence type="ECO:0000256" key="5">
    <source>
        <dbReference type="ARBA" id="ARBA00022670"/>
    </source>
</evidence>
<evidence type="ECO:0000256" key="10">
    <source>
        <dbReference type="ARBA" id="ARBA00022989"/>
    </source>
</evidence>
<evidence type="ECO:0000256" key="9">
    <source>
        <dbReference type="ARBA" id="ARBA00022984"/>
    </source>
</evidence>
<comment type="subcellular location">
    <subcellularLocation>
        <location evidence="2">Cell membrane</location>
    </subcellularLocation>
    <subcellularLocation>
        <location evidence="1">Membrane</location>
        <topology evidence="1">Single-pass membrane protein</topology>
    </subcellularLocation>
</comment>
<dbReference type="InterPro" id="IPR005311">
    <property type="entry name" value="PBP_dimer"/>
</dbReference>
<keyword evidence="12" id="KW-0961">Cell wall biogenesis/degradation</keyword>